<feature type="domain" description="HTH gntR-type" evidence="4">
    <location>
        <begin position="1"/>
        <end position="45"/>
    </location>
</feature>
<accession>A0A0H3MQU1</accession>
<evidence type="ECO:0000256" key="3">
    <source>
        <dbReference type="ARBA" id="ARBA00023163"/>
    </source>
</evidence>
<reference evidence="5 6" key="1">
    <citation type="journal article" date="2009" name="Nat. Genet.">
        <title>Comparative genomic and phylogeographic analysis of Mycobacterium leprae.</title>
        <authorList>
            <person name="Monot M."/>
            <person name="Honore N."/>
            <person name="Garnier T."/>
            <person name="Zidane N."/>
            <person name="Sherafi D."/>
            <person name="Paniz-Mondolfi A."/>
            <person name="Matsuoka M."/>
            <person name="Taylor G.M."/>
            <person name="Donoghue H.D."/>
            <person name="Bouwman A."/>
            <person name="Mays S."/>
            <person name="Watson C."/>
            <person name="Lockwood D."/>
            <person name="Khamispour A."/>
            <person name="Dowlati Y."/>
            <person name="Jianping S."/>
            <person name="Rea T.H."/>
            <person name="Vera-Cabrera L."/>
            <person name="Stefani M.M."/>
            <person name="Banu S."/>
            <person name="Macdonald M."/>
            <person name="Sapkota B.R."/>
            <person name="Spencer J.S."/>
            <person name="Thomas J."/>
            <person name="Harshman K."/>
            <person name="Singh P."/>
            <person name="Busso P."/>
            <person name="Gattiker A."/>
            <person name="Rougemont J."/>
            <person name="Brennan P.J."/>
            <person name="Cole S.T."/>
        </authorList>
    </citation>
    <scope>NUCLEOTIDE SEQUENCE [LARGE SCALE GENOMIC DNA]</scope>
    <source>
        <strain evidence="6">Br4923</strain>
    </source>
</reference>
<keyword evidence="3" id="KW-0804">Transcription</keyword>
<evidence type="ECO:0000313" key="6">
    <source>
        <dbReference type="Proteomes" id="UP000006900"/>
    </source>
</evidence>
<dbReference type="InterPro" id="IPR036388">
    <property type="entry name" value="WH-like_DNA-bd_sf"/>
</dbReference>
<dbReference type="HOGENOM" id="CLU_2494577_0_0_11"/>
<evidence type="ECO:0000259" key="4">
    <source>
        <dbReference type="PROSITE" id="PS50949"/>
    </source>
</evidence>
<dbReference type="PROSITE" id="PS50949">
    <property type="entry name" value="HTH_GNTR"/>
    <property type="match status" value="1"/>
</dbReference>
<dbReference type="GO" id="GO:0003700">
    <property type="term" value="F:DNA-binding transcription factor activity"/>
    <property type="evidence" value="ECO:0007669"/>
    <property type="project" value="InterPro"/>
</dbReference>
<organism evidence="5 6">
    <name type="scientific">Mycobacterium leprae (strain Br4923)</name>
    <dbReference type="NCBI Taxonomy" id="561304"/>
    <lineage>
        <taxon>Bacteria</taxon>
        <taxon>Bacillati</taxon>
        <taxon>Actinomycetota</taxon>
        <taxon>Actinomycetes</taxon>
        <taxon>Mycobacteriales</taxon>
        <taxon>Mycobacteriaceae</taxon>
        <taxon>Mycobacterium</taxon>
    </lineage>
</organism>
<name>A0A0H3MQU1_MYCLB</name>
<evidence type="ECO:0000256" key="1">
    <source>
        <dbReference type="ARBA" id="ARBA00023015"/>
    </source>
</evidence>
<evidence type="ECO:0000256" key="2">
    <source>
        <dbReference type="ARBA" id="ARBA00023125"/>
    </source>
</evidence>
<proteinExistence type="predicted"/>
<dbReference type="AlphaFoldDB" id="A0A0H3MQU1"/>
<keyword evidence="2" id="KW-0238">DNA-binding</keyword>
<dbReference type="EMBL" id="FM211192">
    <property type="protein sequence ID" value="CAR71283.1"/>
    <property type="molecule type" value="Genomic_DNA"/>
</dbReference>
<dbReference type="InterPro" id="IPR000524">
    <property type="entry name" value="Tscrpt_reg_HTH_GntR"/>
</dbReference>
<gene>
    <name evidence="5" type="ordered locus">MLBr01188</name>
</gene>
<keyword evidence="1" id="KW-0805">Transcription regulation</keyword>
<dbReference type="Gene3D" id="1.10.10.10">
    <property type="entry name" value="Winged helix-like DNA-binding domain superfamily/Winged helix DNA-binding domain"/>
    <property type="match status" value="1"/>
</dbReference>
<sequence length="86" mass="9258">MPRQEALVEPLNVSLLSFREALQIMDTERLISLRRGNRGSVVVHTPTRTSAAYMLGLLLQSKSIALADLGAALQELEPACAALAAQ</sequence>
<evidence type="ECO:0000313" key="5">
    <source>
        <dbReference type="EMBL" id="CAR71283.1"/>
    </source>
</evidence>
<dbReference type="KEGG" id="mlb:MLBr01188"/>
<protein>
    <recommendedName>
        <fullName evidence="4">HTH gntR-type domain-containing protein</fullName>
    </recommendedName>
</protein>
<dbReference type="GO" id="GO:0003677">
    <property type="term" value="F:DNA binding"/>
    <property type="evidence" value="ECO:0007669"/>
    <property type="project" value="UniProtKB-KW"/>
</dbReference>
<dbReference type="Proteomes" id="UP000006900">
    <property type="component" value="Chromosome"/>
</dbReference>